<name>A0A484AP17_DRONA</name>
<dbReference type="AlphaFoldDB" id="A0A484AP17"/>
<dbReference type="EMBL" id="LSRL02004537">
    <property type="protein sequence ID" value="TDG38354.1"/>
    <property type="molecule type" value="Genomic_DNA"/>
</dbReference>
<evidence type="ECO:0000313" key="1">
    <source>
        <dbReference type="EMBL" id="TDG38354.1"/>
    </source>
</evidence>
<evidence type="ECO:0000313" key="2">
    <source>
        <dbReference type="Proteomes" id="UP000295192"/>
    </source>
</evidence>
<keyword evidence="2" id="KW-1185">Reference proteome</keyword>
<protein>
    <submittedName>
        <fullName evidence="1">Uncharacterized protein</fullName>
    </submittedName>
</protein>
<dbReference type="Proteomes" id="UP000295192">
    <property type="component" value="Unassembled WGS sequence"/>
</dbReference>
<sequence>MNAVQTSSGLTLVTERPMVLANDAWIRVVGLHGSISALTSKSLVSICNVMIAVGRMLTALYCITVLSGGVVSLVDLDTARCHRPLRDPFCCVDVPARADEEGPLTGAAAG</sequence>
<organism evidence="1 2">
    <name type="scientific">Drosophila navojoa</name>
    <name type="common">Fruit fly</name>
    <dbReference type="NCBI Taxonomy" id="7232"/>
    <lineage>
        <taxon>Eukaryota</taxon>
        <taxon>Metazoa</taxon>
        <taxon>Ecdysozoa</taxon>
        <taxon>Arthropoda</taxon>
        <taxon>Hexapoda</taxon>
        <taxon>Insecta</taxon>
        <taxon>Pterygota</taxon>
        <taxon>Neoptera</taxon>
        <taxon>Endopterygota</taxon>
        <taxon>Diptera</taxon>
        <taxon>Brachycera</taxon>
        <taxon>Muscomorpha</taxon>
        <taxon>Ephydroidea</taxon>
        <taxon>Drosophilidae</taxon>
        <taxon>Drosophila</taxon>
    </lineage>
</organism>
<reference evidence="1 2" key="1">
    <citation type="journal article" date="2019" name="J. Hered.">
        <title>An Improved Genome Assembly for Drosophila navojoa, the Basal Species in the mojavensis Cluster.</title>
        <authorList>
            <person name="Vanderlinde T."/>
            <person name="Dupim E.G."/>
            <person name="Nazario-Yepiz N.O."/>
            <person name="Carvalho A.B."/>
        </authorList>
    </citation>
    <scope>NUCLEOTIDE SEQUENCE [LARGE SCALE GENOMIC DNA]</scope>
    <source>
        <strain evidence="1">Navoj_Jal97</strain>
        <tissue evidence="1">Whole organism</tissue>
    </source>
</reference>
<accession>A0A484AP17</accession>
<gene>
    <name evidence="1" type="ORF">AWZ03_015224</name>
</gene>
<comment type="caution">
    <text evidence="1">The sequence shown here is derived from an EMBL/GenBank/DDBJ whole genome shotgun (WGS) entry which is preliminary data.</text>
</comment>
<proteinExistence type="predicted"/>